<dbReference type="Proteomes" id="UP001497382">
    <property type="component" value="Unassembled WGS sequence"/>
</dbReference>
<sequence>MISDLTTEVKPLEKIQEESIEIPNSGGARKSKLVPHADTIQFLCEDAKTLWEVIQRGLGQSDNGPCLGWRHLASDYFWITYSQFISKAENFGSGLINLGLKPGQSSKVGIYAQNSVEWLIAEYGCWSQSAIIVPLYDTMGPSACTFIMNQAEIELVICDEENKVKRLIEKRKETPKLKIILCVKSISQELEDLANEANIKLHLFSDVEKLGELHSVQTLLPKASDLSIICYTSGTTGEPKGAMVTHGNIVSAASVMKLVMGKSSLTKEDRMISYLPLAHMFEQKVQTMAFLEGCSIGFFGGDFKLLEDDMRALQPTFFPAVPRLLNKWCEKARSLCGSKVNIDLNSINFKTKEELVSAHHMLESFKESLGGRVRMIITAAAPLSKDVFEFYTKCLGYEMLEIYGMTELAGACCASLSSYDFKGNVGSPSPCCIIKLIDVPEMNYFSKDLKGEVCIKGHNVLKGYFKNPEKTAEALDDEGWFHSGDIGMWLPNGTLKLIDRKKNIMKLSQGEYVALDRIETVYSASPYISQIYVHGDSLKSFLVAVVIPSKEFVLLRCKEIFENKTWNEICGTPMVKQLILEDMQRLGTAAGLNSFEQVKVIHTQPEAMTLEGGFLTATQKTKRETWCKYFAEEIKAILVPNIASHHTGCEGIYGWSDELL</sequence>
<dbReference type="Gene3D" id="3.40.50.12780">
    <property type="entry name" value="N-terminal domain of ligase-like"/>
    <property type="match status" value="1"/>
</dbReference>
<gene>
    <name evidence="7" type="ORF">LARSCL_LOCUS15132</name>
</gene>
<dbReference type="AlphaFoldDB" id="A0AAV2AVG4"/>
<protein>
    <recommendedName>
        <fullName evidence="5">long-chain-fatty-acid--CoA ligase</fullName>
        <ecNumber evidence="5">6.2.1.3</ecNumber>
    </recommendedName>
</protein>
<evidence type="ECO:0000256" key="5">
    <source>
        <dbReference type="ARBA" id="ARBA00026121"/>
    </source>
</evidence>
<dbReference type="GO" id="GO:0005783">
    <property type="term" value="C:endoplasmic reticulum"/>
    <property type="evidence" value="ECO:0007669"/>
    <property type="project" value="TreeGrafter"/>
</dbReference>
<evidence type="ECO:0000256" key="4">
    <source>
        <dbReference type="ARBA" id="ARBA00022840"/>
    </source>
</evidence>
<proteinExistence type="predicted"/>
<dbReference type="Pfam" id="PF00501">
    <property type="entry name" value="AMP-binding"/>
    <property type="match status" value="1"/>
</dbReference>
<keyword evidence="4" id="KW-0067">ATP-binding</keyword>
<evidence type="ECO:0000259" key="6">
    <source>
        <dbReference type="Pfam" id="PF00501"/>
    </source>
</evidence>
<dbReference type="GO" id="GO:0004467">
    <property type="term" value="F:long-chain fatty acid-CoA ligase activity"/>
    <property type="evidence" value="ECO:0007669"/>
    <property type="project" value="UniProtKB-EC"/>
</dbReference>
<keyword evidence="3" id="KW-0443">Lipid metabolism</keyword>
<evidence type="ECO:0000313" key="7">
    <source>
        <dbReference type="EMBL" id="CAL1288038.1"/>
    </source>
</evidence>
<accession>A0AAV2AVG4</accession>
<dbReference type="GO" id="GO:0016020">
    <property type="term" value="C:membrane"/>
    <property type="evidence" value="ECO:0007669"/>
    <property type="project" value="TreeGrafter"/>
</dbReference>
<comment type="caution">
    <text evidence="7">The sequence shown here is derived from an EMBL/GenBank/DDBJ whole genome shotgun (WGS) entry which is preliminary data.</text>
</comment>
<dbReference type="InterPro" id="IPR020845">
    <property type="entry name" value="AMP-binding_CS"/>
</dbReference>
<reference evidence="7 8" key="1">
    <citation type="submission" date="2024-04" db="EMBL/GenBank/DDBJ databases">
        <authorList>
            <person name="Rising A."/>
            <person name="Reimegard J."/>
            <person name="Sonavane S."/>
            <person name="Akerstrom W."/>
            <person name="Nylinder S."/>
            <person name="Hedman E."/>
            <person name="Kallberg Y."/>
        </authorList>
    </citation>
    <scope>NUCLEOTIDE SEQUENCE [LARGE SCALE GENOMIC DNA]</scope>
</reference>
<evidence type="ECO:0000313" key="8">
    <source>
        <dbReference type="Proteomes" id="UP001497382"/>
    </source>
</evidence>
<dbReference type="PROSITE" id="PS00455">
    <property type="entry name" value="AMP_BINDING"/>
    <property type="match status" value="1"/>
</dbReference>
<dbReference type="EC" id="6.2.1.3" evidence="5"/>
<name>A0AAV2AVG4_9ARAC</name>
<evidence type="ECO:0000256" key="2">
    <source>
        <dbReference type="ARBA" id="ARBA00022741"/>
    </source>
</evidence>
<keyword evidence="3" id="KW-0276">Fatty acid metabolism</keyword>
<feature type="domain" description="AMP-dependent synthetase/ligase" evidence="6">
    <location>
        <begin position="71"/>
        <end position="465"/>
    </location>
</feature>
<evidence type="ECO:0000256" key="3">
    <source>
        <dbReference type="ARBA" id="ARBA00022832"/>
    </source>
</evidence>
<dbReference type="PANTHER" id="PTHR43272">
    <property type="entry name" value="LONG-CHAIN-FATTY-ACID--COA LIGASE"/>
    <property type="match status" value="1"/>
</dbReference>
<keyword evidence="8" id="KW-1185">Reference proteome</keyword>
<dbReference type="EMBL" id="CAXIEN010000225">
    <property type="protein sequence ID" value="CAL1288038.1"/>
    <property type="molecule type" value="Genomic_DNA"/>
</dbReference>
<dbReference type="PANTHER" id="PTHR43272:SF33">
    <property type="entry name" value="AMP-BINDING DOMAIN-CONTAINING PROTEIN-RELATED"/>
    <property type="match status" value="1"/>
</dbReference>
<dbReference type="InterPro" id="IPR000873">
    <property type="entry name" value="AMP-dep_synth/lig_dom"/>
</dbReference>
<keyword evidence="2" id="KW-0547">Nucleotide-binding</keyword>
<dbReference type="SUPFAM" id="SSF56801">
    <property type="entry name" value="Acetyl-CoA synthetase-like"/>
    <property type="match status" value="1"/>
</dbReference>
<keyword evidence="1" id="KW-0436">Ligase</keyword>
<evidence type="ECO:0000256" key="1">
    <source>
        <dbReference type="ARBA" id="ARBA00022598"/>
    </source>
</evidence>
<dbReference type="InterPro" id="IPR042099">
    <property type="entry name" value="ANL_N_sf"/>
</dbReference>
<organism evidence="7 8">
    <name type="scientific">Larinioides sclopetarius</name>
    <dbReference type="NCBI Taxonomy" id="280406"/>
    <lineage>
        <taxon>Eukaryota</taxon>
        <taxon>Metazoa</taxon>
        <taxon>Ecdysozoa</taxon>
        <taxon>Arthropoda</taxon>
        <taxon>Chelicerata</taxon>
        <taxon>Arachnida</taxon>
        <taxon>Araneae</taxon>
        <taxon>Araneomorphae</taxon>
        <taxon>Entelegynae</taxon>
        <taxon>Araneoidea</taxon>
        <taxon>Araneidae</taxon>
        <taxon>Larinioides</taxon>
    </lineage>
</organism>
<dbReference type="GO" id="GO:0005524">
    <property type="term" value="F:ATP binding"/>
    <property type="evidence" value="ECO:0007669"/>
    <property type="project" value="UniProtKB-KW"/>
</dbReference>